<name>A0AA34WHU3_CHLPE</name>
<evidence type="ECO:0000313" key="2">
    <source>
        <dbReference type="Proteomes" id="UP000008305"/>
    </source>
</evidence>
<dbReference type="Proteomes" id="UP000008305">
    <property type="component" value="Chromosome"/>
</dbReference>
<organism evidence="1 2">
    <name type="scientific">Chlamydia pecorum (strain ATCC VR-628 / DSM 29919 / E58)</name>
    <name type="common">Chlamydophila pecorum</name>
    <dbReference type="NCBI Taxonomy" id="331635"/>
    <lineage>
        <taxon>Bacteria</taxon>
        <taxon>Pseudomonadati</taxon>
        <taxon>Chlamydiota</taxon>
        <taxon>Chlamydiia</taxon>
        <taxon>Chlamydiales</taxon>
        <taxon>Chlamydiaceae</taxon>
        <taxon>Chlamydia/Chlamydophila group</taxon>
        <taxon>Chlamydia</taxon>
    </lineage>
</organism>
<evidence type="ECO:0000313" key="1">
    <source>
        <dbReference type="EMBL" id="AEB41280.1"/>
    </source>
</evidence>
<keyword evidence="2" id="KW-1185">Reference proteome</keyword>
<proteinExistence type="predicted"/>
<dbReference type="KEGG" id="cpm:G5S_0270"/>
<dbReference type="AlphaFoldDB" id="A0AA34WHU3"/>
<sequence length="36" mass="4151">MGTLCITTTLISLFGEIPHLYIMQTLRFPQRITINN</sequence>
<gene>
    <name evidence="1" type="ordered locus">G5S_0270</name>
</gene>
<reference evidence="1 2" key="1">
    <citation type="journal article" date="2011" name="J. Bacteriol.">
        <title>Genome sequence of the obligate intracellular animal pathogen Chlamydia pecorum E58.</title>
        <authorList>
            <person name="Mojica S."/>
            <person name="Huot Creasy H."/>
            <person name="Daugherty S."/>
            <person name="Read T.D."/>
            <person name="Kim T."/>
            <person name="Kaltenboeck B."/>
            <person name="Bavoil P."/>
            <person name="Myers G.S."/>
        </authorList>
    </citation>
    <scope>NUCLEOTIDE SEQUENCE [LARGE SCALE GENOMIC DNA]</scope>
    <source>
        <strain evidence="1 2">E58</strain>
    </source>
</reference>
<accession>A0AA34WHU3</accession>
<protein>
    <submittedName>
        <fullName evidence="1">Uncharacterized protein</fullName>
    </submittedName>
</protein>
<dbReference type="EMBL" id="CP002608">
    <property type="protein sequence ID" value="AEB41280.1"/>
    <property type="molecule type" value="Genomic_DNA"/>
</dbReference>